<organism evidence="1 2">
    <name type="scientific">Datura stramonium</name>
    <name type="common">Jimsonweed</name>
    <name type="synonym">Common thornapple</name>
    <dbReference type="NCBI Taxonomy" id="4076"/>
    <lineage>
        <taxon>Eukaryota</taxon>
        <taxon>Viridiplantae</taxon>
        <taxon>Streptophyta</taxon>
        <taxon>Embryophyta</taxon>
        <taxon>Tracheophyta</taxon>
        <taxon>Spermatophyta</taxon>
        <taxon>Magnoliopsida</taxon>
        <taxon>eudicotyledons</taxon>
        <taxon>Gunneridae</taxon>
        <taxon>Pentapetalae</taxon>
        <taxon>asterids</taxon>
        <taxon>lamiids</taxon>
        <taxon>Solanales</taxon>
        <taxon>Solanaceae</taxon>
        <taxon>Solanoideae</taxon>
        <taxon>Datureae</taxon>
        <taxon>Datura</taxon>
    </lineage>
</organism>
<protein>
    <submittedName>
        <fullName evidence="1">Uncharacterized protein</fullName>
    </submittedName>
</protein>
<reference evidence="1 2" key="1">
    <citation type="journal article" date="2021" name="BMC Genomics">
        <title>Datura genome reveals duplications of psychoactive alkaloid biosynthetic genes and high mutation rate following tissue culture.</title>
        <authorList>
            <person name="Rajewski A."/>
            <person name="Carter-House D."/>
            <person name="Stajich J."/>
            <person name="Litt A."/>
        </authorList>
    </citation>
    <scope>NUCLEOTIDE SEQUENCE [LARGE SCALE GENOMIC DNA]</scope>
    <source>
        <strain evidence="1">AR-01</strain>
    </source>
</reference>
<accession>A0ABS8SGQ8</accession>
<sequence length="202" mass="22966">MHLQDKKDFFKRLLKGVTLSSSAQKAPLLGGLEPRSWRSMGSSGLMPKRNQSTKIKVRGQVVCFTVRSFNTLLGTLVVDPEIYFIFLKKPPAKHKARDNSWRGLMFGMFELRLKIGGGPMTTEEISALEERYLLTDSAMMMCKMGPVFEELLDDDEPTVLADTIYNDDEEEYDATTRAMLVDNIEGYDDDDQEYNPDEVDFA</sequence>
<keyword evidence="2" id="KW-1185">Reference proteome</keyword>
<proteinExistence type="predicted"/>
<evidence type="ECO:0000313" key="2">
    <source>
        <dbReference type="Proteomes" id="UP000823775"/>
    </source>
</evidence>
<gene>
    <name evidence="1" type="ORF">HAX54_037137</name>
</gene>
<name>A0ABS8SGQ8_DATST</name>
<evidence type="ECO:0000313" key="1">
    <source>
        <dbReference type="EMBL" id="MCD7458090.1"/>
    </source>
</evidence>
<dbReference type="EMBL" id="JACEIK010000495">
    <property type="protein sequence ID" value="MCD7458090.1"/>
    <property type="molecule type" value="Genomic_DNA"/>
</dbReference>
<dbReference type="Proteomes" id="UP000823775">
    <property type="component" value="Unassembled WGS sequence"/>
</dbReference>
<comment type="caution">
    <text evidence="1">The sequence shown here is derived from an EMBL/GenBank/DDBJ whole genome shotgun (WGS) entry which is preliminary data.</text>
</comment>